<dbReference type="AlphaFoldDB" id="A0A8T0H6I7"/>
<protein>
    <submittedName>
        <fullName evidence="1">Uncharacterized protein</fullName>
    </submittedName>
</protein>
<dbReference type="EMBL" id="CM026428">
    <property type="protein sequence ID" value="KAG0565994.1"/>
    <property type="molecule type" value="Genomic_DNA"/>
</dbReference>
<reference evidence="1" key="1">
    <citation type="submission" date="2020-06" db="EMBL/GenBank/DDBJ databases">
        <title>WGS assembly of Ceratodon purpureus strain R40.</title>
        <authorList>
            <person name="Carey S.B."/>
            <person name="Jenkins J."/>
            <person name="Shu S."/>
            <person name="Lovell J.T."/>
            <person name="Sreedasyam A."/>
            <person name="Maumus F."/>
            <person name="Tiley G.P."/>
            <person name="Fernandez-Pozo N."/>
            <person name="Barry K."/>
            <person name="Chen C."/>
            <person name="Wang M."/>
            <person name="Lipzen A."/>
            <person name="Daum C."/>
            <person name="Saski C.A."/>
            <person name="Payton A.C."/>
            <person name="Mcbreen J.C."/>
            <person name="Conrad R.E."/>
            <person name="Kollar L.M."/>
            <person name="Olsson S."/>
            <person name="Huttunen S."/>
            <person name="Landis J.B."/>
            <person name="Wickett N.J."/>
            <person name="Johnson M.G."/>
            <person name="Rensing S.A."/>
            <person name="Grimwood J."/>
            <person name="Schmutz J."/>
            <person name="Mcdaniel S.F."/>
        </authorList>
    </citation>
    <scope>NUCLEOTIDE SEQUENCE</scope>
    <source>
        <strain evidence="1">R40</strain>
    </source>
</reference>
<keyword evidence="2" id="KW-1185">Reference proteome</keyword>
<name>A0A8T0H6I7_CERPU</name>
<sequence>MVVGRSLFPFSLVIVHERFVYIGRIPPAHQDCPNQGHELGQLTSWLVYLVAREPGTLLQPPFFRNKEAVTHRSQIEYNLTILLRNCCCMVLSCFSPSLTVMCS</sequence>
<comment type="caution">
    <text evidence="1">The sequence shown here is derived from an EMBL/GenBank/DDBJ whole genome shotgun (WGS) entry which is preliminary data.</text>
</comment>
<evidence type="ECO:0000313" key="2">
    <source>
        <dbReference type="Proteomes" id="UP000822688"/>
    </source>
</evidence>
<evidence type="ECO:0000313" key="1">
    <source>
        <dbReference type="EMBL" id="KAG0565994.1"/>
    </source>
</evidence>
<dbReference type="Proteomes" id="UP000822688">
    <property type="component" value="Chromosome 7"/>
</dbReference>
<proteinExistence type="predicted"/>
<accession>A0A8T0H6I7</accession>
<organism evidence="1 2">
    <name type="scientific">Ceratodon purpureus</name>
    <name type="common">Fire moss</name>
    <name type="synonym">Dicranum purpureum</name>
    <dbReference type="NCBI Taxonomy" id="3225"/>
    <lineage>
        <taxon>Eukaryota</taxon>
        <taxon>Viridiplantae</taxon>
        <taxon>Streptophyta</taxon>
        <taxon>Embryophyta</taxon>
        <taxon>Bryophyta</taxon>
        <taxon>Bryophytina</taxon>
        <taxon>Bryopsida</taxon>
        <taxon>Dicranidae</taxon>
        <taxon>Pseudoditrichales</taxon>
        <taxon>Ditrichaceae</taxon>
        <taxon>Ceratodon</taxon>
    </lineage>
</organism>
<gene>
    <name evidence="1" type="ORF">KC19_7G029800</name>
</gene>